<accession>A0A5K7YCL2</accession>
<sequence>MFKVKNVRPGILVIADAGLRLEPGRVKEVEELTPHMERAISAGLLARPEKDEDPPTDTNIKPKEETDGETDLDWSKLPAAEAISKVGGENDTARLKSHLANEKRRTVIDALKKRLVEVEGGDS</sequence>
<dbReference type="Proteomes" id="UP000427906">
    <property type="component" value="Chromosome"/>
</dbReference>
<dbReference type="OrthoDB" id="5419296at2"/>
<protein>
    <submittedName>
        <fullName evidence="2">Uncharacterized protein</fullName>
    </submittedName>
</protein>
<dbReference type="KEGG" id="dalk:DSCA_02730"/>
<keyword evidence="3" id="KW-1185">Reference proteome</keyword>
<evidence type="ECO:0000313" key="3">
    <source>
        <dbReference type="Proteomes" id="UP000427906"/>
    </source>
</evidence>
<dbReference type="RefSeq" id="WP_155314736.1">
    <property type="nucleotide sequence ID" value="NZ_AP021874.1"/>
</dbReference>
<name>A0A5K7YCL2_9BACT</name>
<reference evidence="2 3" key="1">
    <citation type="submission" date="2019-11" db="EMBL/GenBank/DDBJ databases">
        <title>Comparative genomics of hydrocarbon-degrading Desulfosarcina strains.</title>
        <authorList>
            <person name="Watanabe M."/>
            <person name="Kojima H."/>
            <person name="Fukui M."/>
        </authorList>
    </citation>
    <scope>NUCLEOTIDE SEQUENCE [LARGE SCALE GENOMIC DNA]</scope>
    <source>
        <strain evidence="2 3">PL12</strain>
    </source>
</reference>
<organism evidence="2 3">
    <name type="scientific">Desulfosarcina alkanivorans</name>
    <dbReference type="NCBI Taxonomy" id="571177"/>
    <lineage>
        <taxon>Bacteria</taxon>
        <taxon>Pseudomonadati</taxon>
        <taxon>Thermodesulfobacteriota</taxon>
        <taxon>Desulfobacteria</taxon>
        <taxon>Desulfobacterales</taxon>
        <taxon>Desulfosarcinaceae</taxon>
        <taxon>Desulfosarcina</taxon>
    </lineage>
</organism>
<evidence type="ECO:0000256" key="1">
    <source>
        <dbReference type="SAM" id="MobiDB-lite"/>
    </source>
</evidence>
<evidence type="ECO:0000313" key="2">
    <source>
        <dbReference type="EMBL" id="BBO66343.1"/>
    </source>
</evidence>
<proteinExistence type="predicted"/>
<feature type="region of interest" description="Disordered" evidence="1">
    <location>
        <begin position="41"/>
        <end position="75"/>
    </location>
</feature>
<dbReference type="AlphaFoldDB" id="A0A5K7YCL2"/>
<gene>
    <name evidence="2" type="ORF">DSCA_02730</name>
</gene>
<dbReference type="EMBL" id="AP021874">
    <property type="protein sequence ID" value="BBO66343.1"/>
    <property type="molecule type" value="Genomic_DNA"/>
</dbReference>